<gene>
    <name evidence="2" type="ORF">METZ01_LOCUS76631</name>
</gene>
<reference evidence="2" key="1">
    <citation type="submission" date="2018-05" db="EMBL/GenBank/DDBJ databases">
        <authorList>
            <person name="Lanie J.A."/>
            <person name="Ng W.-L."/>
            <person name="Kazmierczak K.M."/>
            <person name="Andrzejewski T.M."/>
            <person name="Davidsen T.M."/>
            <person name="Wayne K.J."/>
            <person name="Tettelin H."/>
            <person name="Glass J.I."/>
            <person name="Rusch D."/>
            <person name="Podicherti R."/>
            <person name="Tsui H.-C.T."/>
            <person name="Winkler M.E."/>
        </authorList>
    </citation>
    <scope>NUCLEOTIDE SEQUENCE</scope>
</reference>
<dbReference type="AlphaFoldDB" id="A0A381U8R7"/>
<dbReference type="PANTHER" id="PTHR43751">
    <property type="entry name" value="SULFATASE"/>
    <property type="match status" value="1"/>
</dbReference>
<protein>
    <recommendedName>
        <fullName evidence="1">Sulfatase N-terminal domain-containing protein</fullName>
    </recommendedName>
</protein>
<sequence length="541" mass="61224">MNEQKERPNIVFLFADDWGRYASAYRHHESENTVNQLIDTPNFDRIAAEGAIFTNAHVPAPSCTPCRSSILSGTYFWETGLGAILDGAYWDESIPTYPMILEENGYQIGYTYKVWSPGKAENAPYGGQRTRYEPCGNRWREFSQEVSKQVPELGVDGAKELLFDETRGNFVAFLENVPEDKPFCYWWGPVNTHRSWERGSGKSLWGLEPENLKGMMPEFLPDVPEIREDFNDYLGEVQAVDAGIGIILEELERVGELENTLLIVGGDHGIPGFPRAKCNLYDIGTQVSLAARWPGKIEPGKVVDQLVNLMSLAPTFLEAAGEQPPDNMVDSILSLLTSESEVRYDADQEYVVFGRERHVAYARSGGLPYPSRAIRTKDFLYIRNFAPDRWPIGDPNGMEDPGLVDGEEIAGILRSASDRAVRSPFPDIDDGPTKHWMLVNRGVDEVRAKFDLAFGKRPSEELYDLRVDPYYMRNISEDPCYSETKNTLSTKLLEILENHNDPRLMEVDCRFEQSPYAGPVPAEWYEIPHNDVINKTIPIPY</sequence>
<dbReference type="EMBL" id="UINC01005824">
    <property type="protein sequence ID" value="SVA23777.1"/>
    <property type="molecule type" value="Genomic_DNA"/>
</dbReference>
<name>A0A381U8R7_9ZZZZ</name>
<dbReference type="InterPro" id="IPR052701">
    <property type="entry name" value="GAG_Ulvan_Degrading_Sulfatases"/>
</dbReference>
<dbReference type="PANTHER" id="PTHR43751:SF1">
    <property type="entry name" value="SULFATASE ATSG-RELATED"/>
    <property type="match status" value="1"/>
</dbReference>
<dbReference type="Gene3D" id="3.40.720.10">
    <property type="entry name" value="Alkaline Phosphatase, subunit A"/>
    <property type="match status" value="1"/>
</dbReference>
<dbReference type="InterPro" id="IPR017850">
    <property type="entry name" value="Alkaline_phosphatase_core_sf"/>
</dbReference>
<accession>A0A381U8R7</accession>
<dbReference type="Pfam" id="PF00884">
    <property type="entry name" value="Sulfatase"/>
    <property type="match status" value="1"/>
</dbReference>
<evidence type="ECO:0000313" key="2">
    <source>
        <dbReference type="EMBL" id="SVA23777.1"/>
    </source>
</evidence>
<organism evidence="2">
    <name type="scientific">marine metagenome</name>
    <dbReference type="NCBI Taxonomy" id="408172"/>
    <lineage>
        <taxon>unclassified sequences</taxon>
        <taxon>metagenomes</taxon>
        <taxon>ecological metagenomes</taxon>
    </lineage>
</organism>
<evidence type="ECO:0000259" key="1">
    <source>
        <dbReference type="Pfam" id="PF00884"/>
    </source>
</evidence>
<proteinExistence type="predicted"/>
<dbReference type="InterPro" id="IPR000917">
    <property type="entry name" value="Sulfatase_N"/>
</dbReference>
<dbReference type="CDD" id="cd16027">
    <property type="entry name" value="SGSH"/>
    <property type="match status" value="1"/>
</dbReference>
<feature type="domain" description="Sulfatase N-terminal" evidence="1">
    <location>
        <begin position="8"/>
        <end position="321"/>
    </location>
</feature>
<dbReference type="SUPFAM" id="SSF53649">
    <property type="entry name" value="Alkaline phosphatase-like"/>
    <property type="match status" value="1"/>
</dbReference>